<dbReference type="SUPFAM" id="SSF55874">
    <property type="entry name" value="ATPase domain of HSP90 chaperone/DNA topoisomerase II/histidine kinase"/>
    <property type="match status" value="1"/>
</dbReference>
<feature type="transmembrane region" description="Helical" evidence="4">
    <location>
        <begin position="7"/>
        <end position="26"/>
    </location>
</feature>
<evidence type="ECO:0000313" key="6">
    <source>
        <dbReference type="EMBL" id="RKT74661.1"/>
    </source>
</evidence>
<sequence>MTAANARCLVVGVHVPMVAVPVWFTGFGVSGVPGRDPVLAVVLGVLLCALQLRHSLAAVDARRPAGWRWTLPAVLALAYLPLWWLGWWDVWSAAQLCAFSSVLMLTTGAVRVGALALLVLFAVGSEVVVRSPGSVSQAVYAVAYGLTTAAYPLVAYAAVRLGRVLTELEATRAELAEAAAGRERLRLSRDLHDLFGQSLSAISLKGDLALRLLPHDPDAARAEVAGATALARDTARRMRAISLDEHAVSLRAEVDGAVELLRTAGIGALVDVPDVPPAAEPVLAWAVREGVANVLRHSEATTCSLAVTRRAGVVRLEIVNDGVRGPEGSGHGLAGLAARAEALGGTVGAGRGGEEFRLVVDVPEEVR</sequence>
<dbReference type="InterPro" id="IPR011712">
    <property type="entry name" value="Sig_transdc_His_kin_sub3_dim/P"/>
</dbReference>
<feature type="transmembrane region" description="Helical" evidence="4">
    <location>
        <begin position="69"/>
        <end position="88"/>
    </location>
</feature>
<evidence type="ECO:0000256" key="3">
    <source>
        <dbReference type="ARBA" id="ARBA00023012"/>
    </source>
</evidence>
<proteinExistence type="predicted"/>
<dbReference type="GO" id="GO:0000155">
    <property type="term" value="F:phosphorelay sensor kinase activity"/>
    <property type="evidence" value="ECO:0007669"/>
    <property type="project" value="InterPro"/>
</dbReference>
<dbReference type="GO" id="GO:0046983">
    <property type="term" value="F:protein dimerization activity"/>
    <property type="evidence" value="ECO:0007669"/>
    <property type="project" value="InterPro"/>
</dbReference>
<evidence type="ECO:0000256" key="4">
    <source>
        <dbReference type="SAM" id="Phobius"/>
    </source>
</evidence>
<keyword evidence="2 6" id="KW-0418">Kinase</keyword>
<dbReference type="AlphaFoldDB" id="A0A495XJG1"/>
<dbReference type="InterPro" id="IPR036890">
    <property type="entry name" value="HATPase_C_sf"/>
</dbReference>
<dbReference type="Gene3D" id="1.20.5.1930">
    <property type="match status" value="1"/>
</dbReference>
<keyword evidence="1" id="KW-0808">Transferase</keyword>
<protein>
    <submittedName>
        <fullName evidence="6">Two-component system sensor histidine kinase DesK</fullName>
    </submittedName>
</protein>
<feature type="transmembrane region" description="Helical" evidence="4">
    <location>
        <begin position="38"/>
        <end position="57"/>
    </location>
</feature>
<feature type="transmembrane region" description="Helical" evidence="4">
    <location>
        <begin position="108"/>
        <end position="129"/>
    </location>
</feature>
<dbReference type="GO" id="GO:0016020">
    <property type="term" value="C:membrane"/>
    <property type="evidence" value="ECO:0007669"/>
    <property type="project" value="InterPro"/>
</dbReference>
<evidence type="ECO:0000256" key="2">
    <source>
        <dbReference type="ARBA" id="ARBA00022777"/>
    </source>
</evidence>
<dbReference type="Gene3D" id="3.30.565.10">
    <property type="entry name" value="Histidine kinase-like ATPase, C-terminal domain"/>
    <property type="match status" value="1"/>
</dbReference>
<dbReference type="EMBL" id="RBXR01000001">
    <property type="protein sequence ID" value="RKT74661.1"/>
    <property type="molecule type" value="Genomic_DNA"/>
</dbReference>
<dbReference type="Proteomes" id="UP000272729">
    <property type="component" value="Unassembled WGS sequence"/>
</dbReference>
<keyword evidence="4" id="KW-0472">Membrane</keyword>
<evidence type="ECO:0000256" key="1">
    <source>
        <dbReference type="ARBA" id="ARBA00022679"/>
    </source>
</evidence>
<comment type="caution">
    <text evidence="6">The sequence shown here is derived from an EMBL/GenBank/DDBJ whole genome shotgun (WGS) entry which is preliminary data.</text>
</comment>
<accession>A0A495XJG1</accession>
<keyword evidence="7" id="KW-1185">Reference proteome</keyword>
<dbReference type="OrthoDB" id="5241784at2"/>
<dbReference type="Pfam" id="PF07730">
    <property type="entry name" value="HisKA_3"/>
    <property type="match status" value="1"/>
</dbReference>
<dbReference type="InterPro" id="IPR050482">
    <property type="entry name" value="Sensor_HK_TwoCompSys"/>
</dbReference>
<dbReference type="PANTHER" id="PTHR24421">
    <property type="entry name" value="NITRATE/NITRITE SENSOR PROTEIN NARX-RELATED"/>
    <property type="match status" value="1"/>
</dbReference>
<organism evidence="6 7">
    <name type="scientific">Saccharothrix variisporea</name>
    <dbReference type="NCBI Taxonomy" id="543527"/>
    <lineage>
        <taxon>Bacteria</taxon>
        <taxon>Bacillati</taxon>
        <taxon>Actinomycetota</taxon>
        <taxon>Actinomycetes</taxon>
        <taxon>Pseudonocardiales</taxon>
        <taxon>Pseudonocardiaceae</taxon>
        <taxon>Saccharothrix</taxon>
    </lineage>
</organism>
<dbReference type="PANTHER" id="PTHR24421:SF63">
    <property type="entry name" value="SENSOR HISTIDINE KINASE DESK"/>
    <property type="match status" value="1"/>
</dbReference>
<evidence type="ECO:0000313" key="7">
    <source>
        <dbReference type="Proteomes" id="UP000272729"/>
    </source>
</evidence>
<keyword evidence="4" id="KW-0812">Transmembrane</keyword>
<keyword evidence="3" id="KW-0902">Two-component regulatory system</keyword>
<gene>
    <name evidence="6" type="ORF">DFJ66_8028</name>
</gene>
<name>A0A495XJG1_9PSEU</name>
<feature type="domain" description="Signal transduction histidine kinase subgroup 3 dimerisation and phosphoacceptor" evidence="5">
    <location>
        <begin position="183"/>
        <end position="242"/>
    </location>
</feature>
<feature type="transmembrane region" description="Helical" evidence="4">
    <location>
        <begin position="141"/>
        <end position="159"/>
    </location>
</feature>
<evidence type="ECO:0000259" key="5">
    <source>
        <dbReference type="Pfam" id="PF07730"/>
    </source>
</evidence>
<reference evidence="6 7" key="1">
    <citation type="submission" date="2018-10" db="EMBL/GenBank/DDBJ databases">
        <title>Sequencing the genomes of 1000 actinobacteria strains.</title>
        <authorList>
            <person name="Klenk H.-P."/>
        </authorList>
    </citation>
    <scope>NUCLEOTIDE SEQUENCE [LARGE SCALE GENOMIC DNA]</scope>
    <source>
        <strain evidence="6 7">DSM 43911</strain>
    </source>
</reference>
<keyword evidence="4" id="KW-1133">Transmembrane helix</keyword>
<dbReference type="RefSeq" id="WP_121229612.1">
    <property type="nucleotide sequence ID" value="NZ_JBIUBA010000006.1"/>
</dbReference>